<reference evidence="7 8" key="1">
    <citation type="submission" date="2018-05" db="EMBL/GenBank/DDBJ databases">
        <title>Genome sequencing and assembly of the regulated plant pathogen Lachnellula willkommii and related sister species for the development of diagnostic species identification markers.</title>
        <authorList>
            <person name="Giroux E."/>
            <person name="Bilodeau G."/>
        </authorList>
    </citation>
    <scope>NUCLEOTIDE SEQUENCE [LARGE SCALE GENOMIC DNA]</scope>
    <source>
        <strain evidence="7 8">CBS 185.66</strain>
    </source>
</reference>
<keyword evidence="8" id="KW-1185">Reference proteome</keyword>
<name>A0A8H8R8F2_9HELO</name>
<proteinExistence type="predicted"/>
<comment type="subcellular location">
    <subcellularLocation>
        <location evidence="1">Membrane</location>
        <topology evidence="1">Multi-pass membrane protein</topology>
    </subcellularLocation>
</comment>
<organism evidence="7 8">
    <name type="scientific">Lachnellula hyalina</name>
    <dbReference type="NCBI Taxonomy" id="1316788"/>
    <lineage>
        <taxon>Eukaryota</taxon>
        <taxon>Fungi</taxon>
        <taxon>Dikarya</taxon>
        <taxon>Ascomycota</taxon>
        <taxon>Pezizomycotina</taxon>
        <taxon>Leotiomycetes</taxon>
        <taxon>Helotiales</taxon>
        <taxon>Lachnaceae</taxon>
        <taxon>Lachnellula</taxon>
    </lineage>
</organism>
<evidence type="ECO:0000259" key="6">
    <source>
        <dbReference type="Pfam" id="PF01284"/>
    </source>
</evidence>
<dbReference type="Proteomes" id="UP000431533">
    <property type="component" value="Unassembled WGS sequence"/>
</dbReference>
<dbReference type="PANTHER" id="PTHR37451">
    <property type="entry name" value="MARVEL DOMAIN"/>
    <property type="match status" value="1"/>
</dbReference>
<evidence type="ECO:0000256" key="1">
    <source>
        <dbReference type="ARBA" id="ARBA00004141"/>
    </source>
</evidence>
<evidence type="ECO:0000313" key="8">
    <source>
        <dbReference type="Proteomes" id="UP000431533"/>
    </source>
</evidence>
<gene>
    <name evidence="7" type="ORF">LHYA1_G002398</name>
</gene>
<keyword evidence="2 5" id="KW-0812">Transmembrane</keyword>
<evidence type="ECO:0000313" key="7">
    <source>
        <dbReference type="EMBL" id="TVY28699.1"/>
    </source>
</evidence>
<feature type="transmembrane region" description="Helical" evidence="5">
    <location>
        <begin position="81"/>
        <end position="102"/>
    </location>
</feature>
<dbReference type="GeneID" id="41982596"/>
<evidence type="ECO:0000256" key="5">
    <source>
        <dbReference type="SAM" id="Phobius"/>
    </source>
</evidence>
<feature type="transmembrane region" description="Helical" evidence="5">
    <location>
        <begin position="51"/>
        <end position="69"/>
    </location>
</feature>
<dbReference type="Pfam" id="PF01284">
    <property type="entry name" value="MARVEL"/>
    <property type="match status" value="1"/>
</dbReference>
<keyword evidence="3 5" id="KW-1133">Transmembrane helix</keyword>
<dbReference type="AlphaFoldDB" id="A0A8H8R8F2"/>
<evidence type="ECO:0000256" key="3">
    <source>
        <dbReference type="ARBA" id="ARBA00022989"/>
    </source>
</evidence>
<dbReference type="RefSeq" id="XP_031007487.1">
    <property type="nucleotide sequence ID" value="XM_031147375.1"/>
</dbReference>
<comment type="caution">
    <text evidence="7">The sequence shown here is derived from an EMBL/GenBank/DDBJ whole genome shotgun (WGS) entry which is preliminary data.</text>
</comment>
<feature type="domain" description="MARVEL" evidence="6">
    <location>
        <begin position="10"/>
        <end position="140"/>
    </location>
</feature>
<protein>
    <recommendedName>
        <fullName evidence="6">MARVEL domain-containing protein</fullName>
    </recommendedName>
</protein>
<dbReference type="EMBL" id="QGMH01000027">
    <property type="protein sequence ID" value="TVY28699.1"/>
    <property type="molecule type" value="Genomic_DNA"/>
</dbReference>
<dbReference type="OrthoDB" id="2117453at2759"/>
<evidence type="ECO:0000256" key="2">
    <source>
        <dbReference type="ARBA" id="ARBA00022692"/>
    </source>
</evidence>
<feature type="transmembrane region" description="Helical" evidence="5">
    <location>
        <begin position="12"/>
        <end position="31"/>
    </location>
</feature>
<dbReference type="PANTHER" id="PTHR37451:SF1">
    <property type="entry name" value="MARVEL DOMAIN-CONTAINING PROTEIN"/>
    <property type="match status" value="1"/>
</dbReference>
<sequence>MPTNLNTFILPVRIVQGVFTIIILGLTAYVVNSWSTPSNWYTYPHSPSQANFLLFCSIWTILILAYLILALARFPAAAHKYAILAAEAVTMVFWFAGFVALASLLGDVGCSRYWGVCRASEAAVVFGAFEWLLFTGTTILAALHVWRSRKTGNTAHDPAVEVQPAV</sequence>
<dbReference type="InterPro" id="IPR008253">
    <property type="entry name" value="Marvel"/>
</dbReference>
<accession>A0A8H8R8F2</accession>
<dbReference type="GO" id="GO:0016020">
    <property type="term" value="C:membrane"/>
    <property type="evidence" value="ECO:0007669"/>
    <property type="project" value="UniProtKB-SubCell"/>
</dbReference>
<evidence type="ECO:0000256" key="4">
    <source>
        <dbReference type="ARBA" id="ARBA00023136"/>
    </source>
</evidence>
<keyword evidence="4 5" id="KW-0472">Membrane</keyword>
<feature type="transmembrane region" description="Helical" evidence="5">
    <location>
        <begin position="122"/>
        <end position="146"/>
    </location>
</feature>